<reference evidence="1 2" key="1">
    <citation type="submission" date="2021-06" db="EMBL/GenBank/DDBJ databases">
        <authorList>
            <person name="Kallberg Y."/>
            <person name="Tangrot J."/>
            <person name="Rosling A."/>
        </authorList>
    </citation>
    <scope>NUCLEOTIDE SEQUENCE [LARGE SCALE GENOMIC DNA]</scope>
    <source>
        <strain evidence="1 2">120-4 pot B 10/14</strain>
    </source>
</reference>
<name>A0ABN7WX30_GIGMA</name>
<evidence type="ECO:0000313" key="1">
    <source>
        <dbReference type="EMBL" id="CAG8842395.1"/>
    </source>
</evidence>
<gene>
    <name evidence="1" type="ORF">GMARGA_LOCUS35961</name>
</gene>
<accession>A0ABN7WX30</accession>
<protein>
    <submittedName>
        <fullName evidence="1">28885_t:CDS:1</fullName>
    </submittedName>
</protein>
<feature type="non-terminal residue" evidence="1">
    <location>
        <position position="1"/>
    </location>
</feature>
<proteinExistence type="predicted"/>
<comment type="caution">
    <text evidence="1">The sequence shown here is derived from an EMBL/GenBank/DDBJ whole genome shotgun (WGS) entry which is preliminary data.</text>
</comment>
<dbReference type="Proteomes" id="UP000789901">
    <property type="component" value="Unassembled WGS sequence"/>
</dbReference>
<dbReference type="EMBL" id="CAJVQB010068873">
    <property type="protein sequence ID" value="CAG8842395.1"/>
    <property type="molecule type" value="Genomic_DNA"/>
</dbReference>
<evidence type="ECO:0000313" key="2">
    <source>
        <dbReference type="Proteomes" id="UP000789901"/>
    </source>
</evidence>
<sequence length="49" mass="5834">ILTQAYTLKKREKRGTKTEIVDMGHFLDINNNDKPNGLEVREDEFWQQL</sequence>
<keyword evidence="2" id="KW-1185">Reference proteome</keyword>
<organism evidence="1 2">
    <name type="scientific">Gigaspora margarita</name>
    <dbReference type="NCBI Taxonomy" id="4874"/>
    <lineage>
        <taxon>Eukaryota</taxon>
        <taxon>Fungi</taxon>
        <taxon>Fungi incertae sedis</taxon>
        <taxon>Mucoromycota</taxon>
        <taxon>Glomeromycotina</taxon>
        <taxon>Glomeromycetes</taxon>
        <taxon>Diversisporales</taxon>
        <taxon>Gigasporaceae</taxon>
        <taxon>Gigaspora</taxon>
    </lineage>
</organism>